<gene>
    <name evidence="5" type="ORF">SAMN05444164_5629</name>
</gene>
<accession>A0A1H5D3K7</accession>
<dbReference type="RefSeq" id="WP_171947951.1">
    <property type="nucleotide sequence ID" value="NZ_FNTH01000001.1"/>
</dbReference>
<dbReference type="InterPro" id="IPR008978">
    <property type="entry name" value="HSP20-like_chaperone"/>
</dbReference>
<dbReference type="EMBL" id="FNTH01000001">
    <property type="protein sequence ID" value="SED73432.1"/>
    <property type="molecule type" value="Genomic_DNA"/>
</dbReference>
<evidence type="ECO:0000256" key="2">
    <source>
        <dbReference type="RuleBase" id="RU003616"/>
    </source>
</evidence>
<dbReference type="Pfam" id="PF00011">
    <property type="entry name" value="HSP20"/>
    <property type="match status" value="1"/>
</dbReference>
<feature type="domain" description="SHSP" evidence="4">
    <location>
        <begin position="52"/>
        <end position="165"/>
    </location>
</feature>
<evidence type="ECO:0000259" key="4">
    <source>
        <dbReference type="PROSITE" id="PS01031"/>
    </source>
</evidence>
<evidence type="ECO:0000313" key="6">
    <source>
        <dbReference type="Proteomes" id="UP000198992"/>
    </source>
</evidence>
<reference evidence="5 6" key="1">
    <citation type="submission" date="2016-10" db="EMBL/GenBank/DDBJ databases">
        <authorList>
            <person name="de Groot N.N."/>
        </authorList>
    </citation>
    <scope>NUCLEOTIDE SEQUENCE [LARGE SCALE GENOMIC DNA]</scope>
    <source>
        <strain evidence="5 6">MT12</strain>
    </source>
</reference>
<dbReference type="CDD" id="cd06464">
    <property type="entry name" value="ACD_sHsps-like"/>
    <property type="match status" value="1"/>
</dbReference>
<dbReference type="Proteomes" id="UP000198992">
    <property type="component" value="Unassembled WGS sequence"/>
</dbReference>
<dbReference type="PANTHER" id="PTHR11527">
    <property type="entry name" value="HEAT-SHOCK PROTEIN 20 FAMILY MEMBER"/>
    <property type="match status" value="1"/>
</dbReference>
<evidence type="ECO:0000313" key="5">
    <source>
        <dbReference type="EMBL" id="SED73432.1"/>
    </source>
</evidence>
<dbReference type="SUPFAM" id="SSF49764">
    <property type="entry name" value="HSP20-like chaperones"/>
    <property type="match status" value="1"/>
</dbReference>
<proteinExistence type="inferred from homology"/>
<sequence length="197" mass="21884">MAPNSTAPVRSGNPLQRDIEAPFHSLHHEINRLFGEVFLHGRLHHQSRPNVDQQGPFMPSINVSETDGEMRISADLPGVRAEDIDVTLVDDILTIRAEKTLDRTNDKESFHILERTYGTLLRTLRLPYSVDTDKMKADFDNGVLTVMLPINREKERARRIPVQVAAQGGEASAPDRNKAGAAAPEVAYNADQKPKAS</sequence>
<dbReference type="InterPro" id="IPR031107">
    <property type="entry name" value="Small_HSP"/>
</dbReference>
<evidence type="ECO:0000256" key="3">
    <source>
        <dbReference type="SAM" id="MobiDB-lite"/>
    </source>
</evidence>
<feature type="region of interest" description="Disordered" evidence="3">
    <location>
        <begin position="164"/>
        <end position="197"/>
    </location>
</feature>
<dbReference type="Gene3D" id="2.60.40.790">
    <property type="match status" value="1"/>
</dbReference>
<dbReference type="InterPro" id="IPR002068">
    <property type="entry name" value="A-crystallin/Hsp20_dom"/>
</dbReference>
<dbReference type="PROSITE" id="PS01031">
    <property type="entry name" value="SHSP"/>
    <property type="match status" value="1"/>
</dbReference>
<dbReference type="AlphaFoldDB" id="A0A1H5D3K7"/>
<organism evidence="5 6">
    <name type="scientific">Bradyrhizobium erythrophlei</name>
    <dbReference type="NCBI Taxonomy" id="1437360"/>
    <lineage>
        <taxon>Bacteria</taxon>
        <taxon>Pseudomonadati</taxon>
        <taxon>Pseudomonadota</taxon>
        <taxon>Alphaproteobacteria</taxon>
        <taxon>Hyphomicrobiales</taxon>
        <taxon>Nitrobacteraceae</taxon>
        <taxon>Bradyrhizobium</taxon>
    </lineage>
</organism>
<protein>
    <submittedName>
        <fullName evidence="5">HSP20 family protein</fullName>
    </submittedName>
</protein>
<evidence type="ECO:0000256" key="1">
    <source>
        <dbReference type="PROSITE-ProRule" id="PRU00285"/>
    </source>
</evidence>
<name>A0A1H5D3K7_9BRAD</name>
<comment type="similarity">
    <text evidence="1 2">Belongs to the small heat shock protein (HSP20) family.</text>
</comment>